<dbReference type="GO" id="GO:0016705">
    <property type="term" value="F:oxidoreductase activity, acting on paired donors, with incorporation or reduction of molecular oxygen"/>
    <property type="evidence" value="ECO:0007669"/>
    <property type="project" value="InterPro"/>
</dbReference>
<evidence type="ECO:0000256" key="3">
    <source>
        <dbReference type="ARBA" id="ARBA00004174"/>
    </source>
</evidence>
<dbReference type="GO" id="GO:0005789">
    <property type="term" value="C:endoplasmic reticulum membrane"/>
    <property type="evidence" value="ECO:0007669"/>
    <property type="project" value="UniProtKB-SubCell"/>
</dbReference>
<dbReference type="OrthoDB" id="1470350at2759"/>
<evidence type="ECO:0000313" key="15">
    <source>
        <dbReference type="RefSeq" id="XP_014486908.1"/>
    </source>
</evidence>
<dbReference type="PANTHER" id="PTHR24291:SF189">
    <property type="entry name" value="CYTOCHROME P450 4C3-RELATED"/>
    <property type="match status" value="1"/>
</dbReference>
<dbReference type="InterPro" id="IPR001128">
    <property type="entry name" value="Cyt_P450"/>
</dbReference>
<comment type="similarity">
    <text evidence="5">Belongs to the cytochrome P450 family.</text>
</comment>
<comment type="subcellular location">
    <subcellularLocation>
        <location evidence="4">Endoplasmic reticulum membrane</location>
        <topology evidence="4">Peripheral membrane protein</topology>
    </subcellularLocation>
    <subcellularLocation>
        <location evidence="3">Microsome membrane</location>
        <topology evidence="3">Peripheral membrane protein</topology>
    </subcellularLocation>
</comment>
<evidence type="ECO:0000256" key="12">
    <source>
        <dbReference type="ARBA" id="ARBA00023033"/>
    </source>
</evidence>
<evidence type="ECO:0000256" key="5">
    <source>
        <dbReference type="ARBA" id="ARBA00010617"/>
    </source>
</evidence>
<evidence type="ECO:0000256" key="7">
    <source>
        <dbReference type="ARBA" id="ARBA00022723"/>
    </source>
</evidence>
<dbReference type="InterPro" id="IPR036396">
    <property type="entry name" value="Cyt_P450_sf"/>
</dbReference>
<sequence>KILHSTKHIVKGFNYKLLKPWLGEGLLISKGMKWQNRRKILTPAFHFSILKQFVEILIEEGNRAAKSFKNTEESVIDDLLHFTSHHTLNAICGIYI</sequence>
<comment type="cofactor">
    <cofactor evidence="1">
        <name>heme</name>
        <dbReference type="ChEBI" id="CHEBI:30413"/>
    </cofactor>
</comment>
<gene>
    <name evidence="15" type="primary">LOC106750824</name>
</gene>
<keyword evidence="10" id="KW-0560">Oxidoreductase</keyword>
<dbReference type="SUPFAM" id="SSF48264">
    <property type="entry name" value="Cytochrome P450"/>
    <property type="match status" value="1"/>
</dbReference>
<keyword evidence="6" id="KW-0349">Heme</keyword>
<name>A0A6P3Y962_DINQU</name>
<keyword evidence="9" id="KW-0492">Microsome</keyword>
<dbReference type="GO" id="GO:0020037">
    <property type="term" value="F:heme binding"/>
    <property type="evidence" value="ECO:0007669"/>
    <property type="project" value="InterPro"/>
</dbReference>
<dbReference type="RefSeq" id="XP_014486908.1">
    <property type="nucleotide sequence ID" value="XM_014631422.1"/>
</dbReference>
<evidence type="ECO:0000256" key="1">
    <source>
        <dbReference type="ARBA" id="ARBA00001971"/>
    </source>
</evidence>
<evidence type="ECO:0000256" key="6">
    <source>
        <dbReference type="ARBA" id="ARBA00022617"/>
    </source>
</evidence>
<proteinExistence type="inferred from homology"/>
<accession>A0A6P3Y962</accession>
<keyword evidence="11" id="KW-0408">Iron</keyword>
<dbReference type="Gene3D" id="1.10.630.10">
    <property type="entry name" value="Cytochrome P450"/>
    <property type="match status" value="1"/>
</dbReference>
<organism evidence="14 15">
    <name type="scientific">Dinoponera quadriceps</name>
    <name type="common">South American ant</name>
    <dbReference type="NCBI Taxonomy" id="609295"/>
    <lineage>
        <taxon>Eukaryota</taxon>
        <taxon>Metazoa</taxon>
        <taxon>Ecdysozoa</taxon>
        <taxon>Arthropoda</taxon>
        <taxon>Hexapoda</taxon>
        <taxon>Insecta</taxon>
        <taxon>Pterygota</taxon>
        <taxon>Neoptera</taxon>
        <taxon>Endopterygota</taxon>
        <taxon>Hymenoptera</taxon>
        <taxon>Apocrita</taxon>
        <taxon>Aculeata</taxon>
        <taxon>Formicoidea</taxon>
        <taxon>Formicidae</taxon>
        <taxon>Ponerinae</taxon>
        <taxon>Ponerini</taxon>
        <taxon>Dinoponera</taxon>
    </lineage>
</organism>
<evidence type="ECO:0000256" key="10">
    <source>
        <dbReference type="ARBA" id="ARBA00023002"/>
    </source>
</evidence>
<comment type="function">
    <text evidence="2">May be involved in the metabolism of insect hormones and in the breakdown of synthetic insecticides.</text>
</comment>
<keyword evidence="14" id="KW-1185">Reference proteome</keyword>
<evidence type="ECO:0000256" key="8">
    <source>
        <dbReference type="ARBA" id="ARBA00022824"/>
    </source>
</evidence>
<dbReference type="PANTHER" id="PTHR24291">
    <property type="entry name" value="CYTOCHROME P450 FAMILY 4"/>
    <property type="match status" value="1"/>
</dbReference>
<keyword evidence="8" id="KW-0256">Endoplasmic reticulum</keyword>
<protein>
    <submittedName>
        <fullName evidence="15">Cytochrome P450 4C1-like</fullName>
    </submittedName>
</protein>
<evidence type="ECO:0000313" key="14">
    <source>
        <dbReference type="Proteomes" id="UP000515204"/>
    </source>
</evidence>
<dbReference type="GO" id="GO:0004497">
    <property type="term" value="F:monooxygenase activity"/>
    <property type="evidence" value="ECO:0007669"/>
    <property type="project" value="UniProtKB-KW"/>
</dbReference>
<evidence type="ECO:0000256" key="2">
    <source>
        <dbReference type="ARBA" id="ARBA00003690"/>
    </source>
</evidence>
<evidence type="ECO:0000256" key="9">
    <source>
        <dbReference type="ARBA" id="ARBA00022848"/>
    </source>
</evidence>
<reference evidence="15" key="1">
    <citation type="submission" date="2025-08" db="UniProtKB">
        <authorList>
            <consortium name="RefSeq"/>
        </authorList>
    </citation>
    <scope>IDENTIFICATION</scope>
</reference>
<dbReference type="GeneID" id="106750824"/>
<dbReference type="AlphaFoldDB" id="A0A6P3Y962"/>
<dbReference type="Pfam" id="PF00067">
    <property type="entry name" value="p450"/>
    <property type="match status" value="1"/>
</dbReference>
<dbReference type="InterPro" id="IPR050196">
    <property type="entry name" value="Cytochrome_P450_Monoox"/>
</dbReference>
<feature type="non-terminal residue" evidence="15">
    <location>
        <position position="1"/>
    </location>
</feature>
<dbReference type="KEGG" id="dqu:106750824"/>
<keyword evidence="7" id="KW-0479">Metal-binding</keyword>
<dbReference type="GO" id="GO:0005506">
    <property type="term" value="F:iron ion binding"/>
    <property type="evidence" value="ECO:0007669"/>
    <property type="project" value="InterPro"/>
</dbReference>
<keyword evidence="12" id="KW-0503">Monooxygenase</keyword>
<evidence type="ECO:0000256" key="13">
    <source>
        <dbReference type="ARBA" id="ARBA00023136"/>
    </source>
</evidence>
<keyword evidence="13" id="KW-0472">Membrane</keyword>
<evidence type="ECO:0000256" key="4">
    <source>
        <dbReference type="ARBA" id="ARBA00004406"/>
    </source>
</evidence>
<evidence type="ECO:0000256" key="11">
    <source>
        <dbReference type="ARBA" id="ARBA00023004"/>
    </source>
</evidence>
<dbReference type="Proteomes" id="UP000515204">
    <property type="component" value="Unplaced"/>
</dbReference>